<dbReference type="PROSITE" id="PS50977">
    <property type="entry name" value="HTH_TETR_2"/>
    <property type="match status" value="1"/>
</dbReference>
<feature type="domain" description="HTH tetR-type" evidence="3">
    <location>
        <begin position="18"/>
        <end position="79"/>
    </location>
</feature>
<dbReference type="InterPro" id="IPR009057">
    <property type="entry name" value="Homeodomain-like_sf"/>
</dbReference>
<comment type="caution">
    <text evidence="4">The sequence shown here is derived from an EMBL/GenBank/DDBJ whole genome shotgun (WGS) entry which is preliminary data.</text>
</comment>
<evidence type="ECO:0000313" key="4">
    <source>
        <dbReference type="EMBL" id="MCP2313778.1"/>
    </source>
</evidence>
<evidence type="ECO:0000256" key="2">
    <source>
        <dbReference type="PROSITE-ProRule" id="PRU00335"/>
    </source>
</evidence>
<dbReference type="Gene3D" id="1.10.10.60">
    <property type="entry name" value="Homeodomain-like"/>
    <property type="match status" value="1"/>
</dbReference>
<dbReference type="InterPro" id="IPR041490">
    <property type="entry name" value="KstR2_TetR_C"/>
</dbReference>
<accession>A0ABT1J8L4</accession>
<protein>
    <submittedName>
        <fullName evidence="4">AcrR family transcriptional regulator</fullName>
    </submittedName>
</protein>
<dbReference type="Gene3D" id="1.10.357.10">
    <property type="entry name" value="Tetracycline Repressor, domain 2"/>
    <property type="match status" value="1"/>
</dbReference>
<dbReference type="EMBL" id="JAMZDX010000007">
    <property type="protein sequence ID" value="MCP2313778.1"/>
    <property type="molecule type" value="Genomic_DNA"/>
</dbReference>
<dbReference type="Pfam" id="PF00440">
    <property type="entry name" value="TetR_N"/>
    <property type="match status" value="1"/>
</dbReference>
<feature type="DNA-binding region" description="H-T-H motif" evidence="2">
    <location>
        <begin position="42"/>
        <end position="61"/>
    </location>
</feature>
<name>A0ABT1J8L4_9ACTN</name>
<dbReference type="SUPFAM" id="SSF46689">
    <property type="entry name" value="Homeodomain-like"/>
    <property type="match status" value="1"/>
</dbReference>
<dbReference type="SUPFAM" id="SSF48498">
    <property type="entry name" value="Tetracyclin repressor-like, C-terminal domain"/>
    <property type="match status" value="1"/>
</dbReference>
<sequence>MRQATGTYGGRTAQERRDERRERFLAAALDLFGDRPGYRASSVAALCEAAGLSTRQFYEEFRNLEDVLARLHLRVNDLAEQAVLRALPAAEGLPFERRIAAVLRAYVTAATEDPRRLRIAFVEIVGVSPELEEQRLVRRSRWVDLIAAEADAAAGRGEAAERDYQIAATAFIGAVNGLLHDWVAGRVAAGLDEVVAELAGFMIGAARPRRRGGP</sequence>
<dbReference type="Proteomes" id="UP001206483">
    <property type="component" value="Unassembled WGS sequence"/>
</dbReference>
<dbReference type="InterPro" id="IPR050109">
    <property type="entry name" value="HTH-type_TetR-like_transc_reg"/>
</dbReference>
<evidence type="ECO:0000259" key="3">
    <source>
        <dbReference type="PROSITE" id="PS50977"/>
    </source>
</evidence>
<gene>
    <name evidence="4" type="ORF">FHR36_006977</name>
</gene>
<proteinExistence type="predicted"/>
<dbReference type="Pfam" id="PF17932">
    <property type="entry name" value="TetR_C_24"/>
    <property type="match status" value="1"/>
</dbReference>
<dbReference type="PANTHER" id="PTHR30055">
    <property type="entry name" value="HTH-TYPE TRANSCRIPTIONAL REGULATOR RUTR"/>
    <property type="match status" value="1"/>
</dbReference>
<evidence type="ECO:0000256" key="1">
    <source>
        <dbReference type="ARBA" id="ARBA00023125"/>
    </source>
</evidence>
<evidence type="ECO:0000313" key="5">
    <source>
        <dbReference type="Proteomes" id="UP001206483"/>
    </source>
</evidence>
<organism evidence="4 5">
    <name type="scientific">Kitasatospora paracochleata</name>
    <dbReference type="NCBI Taxonomy" id="58354"/>
    <lineage>
        <taxon>Bacteria</taxon>
        <taxon>Bacillati</taxon>
        <taxon>Actinomycetota</taxon>
        <taxon>Actinomycetes</taxon>
        <taxon>Kitasatosporales</taxon>
        <taxon>Streptomycetaceae</taxon>
        <taxon>Kitasatospora</taxon>
    </lineage>
</organism>
<keyword evidence="1 2" id="KW-0238">DNA-binding</keyword>
<dbReference type="InterPro" id="IPR036271">
    <property type="entry name" value="Tet_transcr_reg_TetR-rel_C_sf"/>
</dbReference>
<dbReference type="InterPro" id="IPR001647">
    <property type="entry name" value="HTH_TetR"/>
</dbReference>
<dbReference type="PANTHER" id="PTHR30055:SF226">
    <property type="entry name" value="HTH-TYPE TRANSCRIPTIONAL REGULATOR PKSA"/>
    <property type="match status" value="1"/>
</dbReference>
<keyword evidence="5" id="KW-1185">Reference proteome</keyword>
<reference evidence="4 5" key="1">
    <citation type="submission" date="2022-06" db="EMBL/GenBank/DDBJ databases">
        <title>Sequencing the genomes of 1000 actinobacteria strains.</title>
        <authorList>
            <person name="Klenk H.-P."/>
        </authorList>
    </citation>
    <scope>NUCLEOTIDE SEQUENCE [LARGE SCALE GENOMIC DNA]</scope>
    <source>
        <strain evidence="4 5">DSM 41656</strain>
    </source>
</reference>
<dbReference type="RefSeq" id="WP_253803916.1">
    <property type="nucleotide sequence ID" value="NZ_BAAAUB010000004.1"/>
</dbReference>